<proteinExistence type="predicted"/>
<evidence type="ECO:0000313" key="2">
    <source>
        <dbReference type="EMBL" id="KAH7404562.1"/>
    </source>
</evidence>
<dbReference type="EMBL" id="CM035420">
    <property type="protein sequence ID" value="KAH7404562.1"/>
    <property type="molecule type" value="Genomic_DNA"/>
</dbReference>
<dbReference type="PANTHER" id="PTHR35393:SF1">
    <property type="entry name" value="SNOAL-LIKE DOMAIN-CONTAINING PROTEIN"/>
    <property type="match status" value="1"/>
</dbReference>
<accession>A0A8T2T4A5</accession>
<comment type="caution">
    <text evidence="2">The sequence shown here is derived from an EMBL/GenBank/DDBJ whole genome shotgun (WGS) entry which is preliminary data.</text>
</comment>
<organism evidence="2 3">
    <name type="scientific">Ceratopteris richardii</name>
    <name type="common">Triangle waterfern</name>
    <dbReference type="NCBI Taxonomy" id="49495"/>
    <lineage>
        <taxon>Eukaryota</taxon>
        <taxon>Viridiplantae</taxon>
        <taxon>Streptophyta</taxon>
        <taxon>Embryophyta</taxon>
        <taxon>Tracheophyta</taxon>
        <taxon>Polypodiopsida</taxon>
        <taxon>Polypodiidae</taxon>
        <taxon>Polypodiales</taxon>
        <taxon>Pteridineae</taxon>
        <taxon>Pteridaceae</taxon>
        <taxon>Parkerioideae</taxon>
        <taxon>Ceratopteris</taxon>
    </lineage>
</organism>
<dbReference type="InterPro" id="IPR057514">
    <property type="entry name" value="NTF2_SigF"/>
</dbReference>
<gene>
    <name evidence="2" type="ORF">KP509_15G032100</name>
</gene>
<keyword evidence="3" id="KW-1185">Reference proteome</keyword>
<sequence>MEDPKEDIKKVIKELICRPSFADQAHTIRTYCTRDVYLYYYYLDVGDRKDFIAVYQLGNLLFNYQAVKFHDVIYDEPTNSLVVHMTLYVRPWSALYREHYFVFFTFFQLENFVQKDGKVVKLIKIQRDFFDRTPTSALVPLLGLFYNSIWLRVVFGHVIVLIVRSLRSAVRLFYPQHM</sequence>
<dbReference type="AlphaFoldDB" id="A0A8T2T4A5"/>
<protein>
    <recommendedName>
        <fullName evidence="1">SigF-like NTF2-like domain-containing protein</fullName>
    </recommendedName>
</protein>
<dbReference type="Proteomes" id="UP000825935">
    <property type="component" value="Chromosome 15"/>
</dbReference>
<evidence type="ECO:0000259" key="1">
    <source>
        <dbReference type="Pfam" id="PF24840"/>
    </source>
</evidence>
<dbReference type="OrthoDB" id="2014323at2759"/>
<feature type="domain" description="SigF-like NTF2-like" evidence="1">
    <location>
        <begin position="1"/>
        <end position="166"/>
    </location>
</feature>
<name>A0A8T2T4A5_CERRI</name>
<reference evidence="2" key="1">
    <citation type="submission" date="2021-08" db="EMBL/GenBank/DDBJ databases">
        <title>WGS assembly of Ceratopteris richardii.</title>
        <authorList>
            <person name="Marchant D.B."/>
            <person name="Chen G."/>
            <person name="Jenkins J."/>
            <person name="Shu S."/>
            <person name="Leebens-Mack J."/>
            <person name="Grimwood J."/>
            <person name="Schmutz J."/>
            <person name="Soltis P."/>
            <person name="Soltis D."/>
            <person name="Chen Z.-H."/>
        </authorList>
    </citation>
    <scope>NUCLEOTIDE SEQUENCE</scope>
    <source>
        <strain evidence="2">Whitten #5841</strain>
        <tissue evidence="2">Leaf</tissue>
    </source>
</reference>
<dbReference type="PANTHER" id="PTHR35393">
    <property type="entry name" value="CHROMOSOME 1, WHOLE GENOME SHOTGUN SEQUENCE"/>
    <property type="match status" value="1"/>
</dbReference>
<dbReference type="Pfam" id="PF24840">
    <property type="entry name" value="NTF2_SigF"/>
    <property type="match status" value="1"/>
</dbReference>
<evidence type="ECO:0000313" key="3">
    <source>
        <dbReference type="Proteomes" id="UP000825935"/>
    </source>
</evidence>